<dbReference type="PANTHER" id="PTHR10953:SF162">
    <property type="entry name" value="SUMO-ACTIVATING ENZYME SUBUNIT 1"/>
    <property type="match status" value="1"/>
</dbReference>
<protein>
    <submittedName>
        <fullName evidence="4">SUMO-activating enzyme subunit aos-1 (inferred by orthology to a C. elegans protein)</fullName>
    </submittedName>
</protein>
<keyword evidence="3" id="KW-1185">Reference proteome</keyword>
<evidence type="ECO:0000259" key="2">
    <source>
        <dbReference type="Pfam" id="PF00899"/>
    </source>
</evidence>
<dbReference type="Proteomes" id="UP000035680">
    <property type="component" value="Unassembled WGS sequence"/>
</dbReference>
<dbReference type="SUPFAM" id="SSF69572">
    <property type="entry name" value="Activating enzymes of the ubiquitin-like proteins"/>
    <property type="match status" value="1"/>
</dbReference>
<reference evidence="3" key="1">
    <citation type="submission" date="2014-07" db="EMBL/GenBank/DDBJ databases">
        <authorList>
            <person name="Martin A.A"/>
            <person name="De Silva N."/>
        </authorList>
    </citation>
    <scope>NUCLEOTIDE SEQUENCE</scope>
</reference>
<dbReference type="GO" id="GO:0016925">
    <property type="term" value="P:protein sumoylation"/>
    <property type="evidence" value="ECO:0007669"/>
    <property type="project" value="TreeGrafter"/>
</dbReference>
<dbReference type="STRING" id="75913.A0A0K0FKD2"/>
<dbReference type="WBParaSite" id="SVE_0949600.1">
    <property type="protein sequence ID" value="SVE_0949600.1"/>
    <property type="gene ID" value="SVE_0949600"/>
</dbReference>
<evidence type="ECO:0000313" key="4">
    <source>
        <dbReference type="WBParaSite" id="SVE_0949600.1"/>
    </source>
</evidence>
<sequence>MDSIKKTNNGLSKDEAELYDRQIRLWGLDAQNRLRDSSILIIGLTGLGAEVAKTLLLCGVKSICLYDNGLVKANERISNFFLDSENAVNKKRSEAVWSQLKDLNPLVQIYIEKDCLPTSEEFVQQFDLVIVIDQPKELTSQINKVCRNLSINFQCGSVFGWIGYCFFDYNGKKFRLKKKKVDVTYSVTSEANKCQTLSKTDEVIIDDDYEEKIVNYKSFEESFQFNVDWEKMPRKKKRLFPVDIFILKACMALKYNIEIKEQIEQLKEEYRKILVENNAEHDPNLNRNNFAGDEMKFFCNPQFNGTCSIIGGILGQQAISILSQNTLNIGVKNVFIFSSLSGKGSVHQIPI</sequence>
<name>A0A0K0FKD2_STRVS</name>
<organism evidence="3 4">
    <name type="scientific">Strongyloides venezuelensis</name>
    <name type="common">Threadworm</name>
    <dbReference type="NCBI Taxonomy" id="75913"/>
    <lineage>
        <taxon>Eukaryota</taxon>
        <taxon>Metazoa</taxon>
        <taxon>Ecdysozoa</taxon>
        <taxon>Nematoda</taxon>
        <taxon>Chromadorea</taxon>
        <taxon>Rhabditida</taxon>
        <taxon>Tylenchina</taxon>
        <taxon>Panagrolaimomorpha</taxon>
        <taxon>Strongyloidoidea</taxon>
        <taxon>Strongyloididae</taxon>
        <taxon>Strongyloides</taxon>
    </lineage>
</organism>
<dbReference type="InterPro" id="IPR045886">
    <property type="entry name" value="ThiF/MoeB/HesA"/>
</dbReference>
<proteinExistence type="inferred from homology"/>
<dbReference type="GO" id="GO:0005737">
    <property type="term" value="C:cytoplasm"/>
    <property type="evidence" value="ECO:0007669"/>
    <property type="project" value="TreeGrafter"/>
</dbReference>
<evidence type="ECO:0000256" key="1">
    <source>
        <dbReference type="ARBA" id="ARBA00005673"/>
    </source>
</evidence>
<comment type="similarity">
    <text evidence="1">Belongs to the ubiquitin-activating E1 family.</text>
</comment>
<dbReference type="Pfam" id="PF00899">
    <property type="entry name" value="ThiF"/>
    <property type="match status" value="1"/>
</dbReference>
<dbReference type="InterPro" id="IPR035985">
    <property type="entry name" value="Ubiquitin-activating_enz"/>
</dbReference>
<dbReference type="InterPro" id="IPR000594">
    <property type="entry name" value="ThiF_NAD_FAD-bd"/>
</dbReference>
<feature type="domain" description="THIF-type NAD/FAD binding fold" evidence="2">
    <location>
        <begin position="19"/>
        <end position="343"/>
    </location>
</feature>
<dbReference type="Gene3D" id="3.40.50.720">
    <property type="entry name" value="NAD(P)-binding Rossmann-like Domain"/>
    <property type="match status" value="1"/>
</dbReference>
<evidence type="ECO:0000313" key="3">
    <source>
        <dbReference type="Proteomes" id="UP000035680"/>
    </source>
</evidence>
<accession>A0A0K0FKD2</accession>
<dbReference type="GO" id="GO:0019948">
    <property type="term" value="F:SUMO activating enzyme activity"/>
    <property type="evidence" value="ECO:0007669"/>
    <property type="project" value="TreeGrafter"/>
</dbReference>
<dbReference type="GO" id="GO:0031510">
    <property type="term" value="C:SUMO activating enzyme complex"/>
    <property type="evidence" value="ECO:0007669"/>
    <property type="project" value="TreeGrafter"/>
</dbReference>
<dbReference type="PANTHER" id="PTHR10953">
    <property type="entry name" value="UBIQUITIN-ACTIVATING ENZYME E1"/>
    <property type="match status" value="1"/>
</dbReference>
<dbReference type="AlphaFoldDB" id="A0A0K0FKD2"/>
<reference evidence="4" key="2">
    <citation type="submission" date="2015-08" db="UniProtKB">
        <authorList>
            <consortium name="WormBaseParasite"/>
        </authorList>
    </citation>
    <scope>IDENTIFICATION</scope>
</reference>